<dbReference type="EMBL" id="JABFBC010000001">
    <property type="protein sequence ID" value="NNU79467.1"/>
    <property type="molecule type" value="Genomic_DNA"/>
</dbReference>
<dbReference type="AlphaFoldDB" id="A0A849KXT1"/>
<proteinExistence type="predicted"/>
<organism evidence="1 2">
    <name type="scientific">Halovulum dunhuangense</name>
    <dbReference type="NCBI Taxonomy" id="1505036"/>
    <lineage>
        <taxon>Bacteria</taxon>
        <taxon>Pseudomonadati</taxon>
        <taxon>Pseudomonadota</taxon>
        <taxon>Alphaproteobacteria</taxon>
        <taxon>Rhodobacterales</taxon>
        <taxon>Paracoccaceae</taxon>
        <taxon>Halovulum</taxon>
    </lineage>
</organism>
<dbReference type="Gene3D" id="3.30.1330.80">
    <property type="entry name" value="Hypothetical protein, similar to alpha- acetolactate decarboxylase, domain 2"/>
    <property type="match status" value="1"/>
</dbReference>
<protein>
    <submittedName>
        <fullName evidence="1">DUF296 domain-containing protein</fullName>
    </submittedName>
</protein>
<sequence>MQAIRHPGPASAERASVVACRAHPVTVTLRAGQSFGDALADGFAALGFSAGYLRLEAVPMRRLCFVQPAPAPGDGHAAWYSATVTLGAGAVIRTGGVHLGLRDGQPFTHCHGIWAGPDGVGRMGHLLPQDSIVGADCAVAGWGISGARLEVAEDPETRFALFRPRADGDPRSGGGRALLCSLRPNQDLGQATAALAARHDMGSARIEGIGSLVGTQFADGPMLESYATEMLVTEGRVTGAGARISAASVGFDGRFAQGRLAAGRNAVCVTVELLLIGDR</sequence>
<evidence type="ECO:0000313" key="1">
    <source>
        <dbReference type="EMBL" id="NNU79467.1"/>
    </source>
</evidence>
<accession>A0A849KXT1</accession>
<dbReference type="Proteomes" id="UP000572377">
    <property type="component" value="Unassembled WGS sequence"/>
</dbReference>
<name>A0A849KXT1_9RHOB</name>
<keyword evidence="2" id="KW-1185">Reference proteome</keyword>
<reference evidence="1 2" key="1">
    <citation type="submission" date="2020-05" db="EMBL/GenBank/DDBJ databases">
        <title>Gimesia benthica sp. nov., a novel planctomycete isolated from a deep-sea water sample of the Northwest Indian Ocean.</title>
        <authorList>
            <person name="Wang J."/>
            <person name="Ruan C."/>
            <person name="Song L."/>
            <person name="Zhu Y."/>
            <person name="Li A."/>
            <person name="Zheng X."/>
            <person name="Wang L."/>
            <person name="Lu Z."/>
            <person name="Huang Y."/>
            <person name="Du W."/>
            <person name="Zhou Y."/>
            <person name="Huang L."/>
            <person name="Dai X."/>
        </authorList>
    </citation>
    <scope>NUCLEOTIDE SEQUENCE [LARGE SCALE GENOMIC DNA]</scope>
    <source>
        <strain evidence="1 2">YYQ-30</strain>
    </source>
</reference>
<comment type="caution">
    <text evidence="1">The sequence shown here is derived from an EMBL/GenBank/DDBJ whole genome shotgun (WGS) entry which is preliminary data.</text>
</comment>
<evidence type="ECO:0000313" key="2">
    <source>
        <dbReference type="Proteomes" id="UP000572377"/>
    </source>
</evidence>
<dbReference type="SUPFAM" id="SSF117856">
    <property type="entry name" value="AF0104/ALDC/Ptd012-like"/>
    <property type="match status" value="2"/>
</dbReference>
<gene>
    <name evidence="1" type="ORF">HMH01_03355</name>
</gene>